<accession>A0ABX7B7P6</accession>
<dbReference type="EMBL" id="CP067420">
    <property type="protein sequence ID" value="QQP90158.1"/>
    <property type="molecule type" value="Genomic_DNA"/>
</dbReference>
<protein>
    <submittedName>
        <fullName evidence="2">DUF4263 domain-containing protein</fullName>
    </submittedName>
</protein>
<dbReference type="InterPro" id="IPR025359">
    <property type="entry name" value="SduA_C"/>
</dbReference>
<dbReference type="Pfam" id="PF14082">
    <property type="entry name" value="SduA_C"/>
    <property type="match status" value="1"/>
</dbReference>
<proteinExistence type="predicted"/>
<organism evidence="2 3">
    <name type="scientific">Skermanella cutis</name>
    <dbReference type="NCBI Taxonomy" id="2775420"/>
    <lineage>
        <taxon>Bacteria</taxon>
        <taxon>Pseudomonadati</taxon>
        <taxon>Pseudomonadota</taxon>
        <taxon>Alphaproteobacteria</taxon>
        <taxon>Rhodospirillales</taxon>
        <taxon>Azospirillaceae</taxon>
        <taxon>Skermanella</taxon>
    </lineage>
</organism>
<dbReference type="Proteomes" id="UP000595197">
    <property type="component" value="Chromosome"/>
</dbReference>
<evidence type="ECO:0000259" key="1">
    <source>
        <dbReference type="Pfam" id="PF14082"/>
    </source>
</evidence>
<reference evidence="2" key="1">
    <citation type="submission" date="2021-02" db="EMBL/GenBank/DDBJ databases">
        <title>Skermanella TT6 skin isolate.</title>
        <authorList>
            <person name="Lee K."/>
            <person name="Ganzorig M."/>
        </authorList>
    </citation>
    <scope>NUCLEOTIDE SEQUENCE</scope>
    <source>
        <strain evidence="2">TT6</strain>
    </source>
</reference>
<name>A0ABX7B7P6_9PROT</name>
<evidence type="ECO:0000313" key="2">
    <source>
        <dbReference type="EMBL" id="QQP90158.1"/>
    </source>
</evidence>
<evidence type="ECO:0000313" key="3">
    <source>
        <dbReference type="Proteomes" id="UP000595197"/>
    </source>
</evidence>
<keyword evidence="3" id="KW-1185">Reference proteome</keyword>
<sequence length="254" mass="28868">MIETRLDSARAEKELDEYKTWLNQNAEFPENRVVTKLKARKDLCLLIQLAAGKGQPDRYKYEFMLQGAFRADLVVGSSKSKHFVLVEFEGGSPNSIFNRKKGSAQLKDWGGELQHAFSQVSDWSWAKNDNQHSVLYKNAFGSDPISETYQIVCGQRSFLGPTDSFRLCGRSEKMTIELCPIRSIRPGQPNRCVAPWAQPTIDGTHYLCPASNRRLRPWRNTAHRGEQNGRLLGPKRFNLIGNRSIRVPDSILDV</sequence>
<gene>
    <name evidence="2" type="ORF">IGS68_02490</name>
</gene>
<feature type="domain" description="Shedu protein SduA C-terminal" evidence="1">
    <location>
        <begin position="35"/>
        <end position="170"/>
    </location>
</feature>
<dbReference type="RefSeq" id="WP_201077085.1">
    <property type="nucleotide sequence ID" value="NZ_CP067420.1"/>
</dbReference>